<dbReference type="OrthoDB" id="4062651at2759"/>
<dbReference type="RefSeq" id="XP_022485039.1">
    <property type="nucleotide sequence ID" value="XM_022635067.1"/>
</dbReference>
<gene>
    <name evidence="1" type="ORF">PENARI_c020G08807</name>
</gene>
<proteinExistence type="predicted"/>
<dbReference type="AlphaFoldDB" id="A0A1F5L8N0"/>
<dbReference type="EMBL" id="LXJU01000020">
    <property type="protein sequence ID" value="OGE49588.1"/>
    <property type="molecule type" value="Genomic_DNA"/>
</dbReference>
<accession>A0A1F5L8N0</accession>
<dbReference type="Proteomes" id="UP000177622">
    <property type="component" value="Unassembled WGS sequence"/>
</dbReference>
<evidence type="ECO:0000313" key="2">
    <source>
        <dbReference type="Proteomes" id="UP000177622"/>
    </source>
</evidence>
<reference evidence="1 2" key="1">
    <citation type="journal article" date="2016" name="Sci. Rep.">
        <title>Penicillium arizonense, a new, genome sequenced fungal species, reveals a high chemical diversity in secreted metabolites.</title>
        <authorList>
            <person name="Grijseels S."/>
            <person name="Nielsen J.C."/>
            <person name="Randelovic M."/>
            <person name="Nielsen J."/>
            <person name="Nielsen K.F."/>
            <person name="Workman M."/>
            <person name="Frisvad J.C."/>
        </authorList>
    </citation>
    <scope>NUCLEOTIDE SEQUENCE [LARGE SCALE GENOMIC DNA]</scope>
    <source>
        <strain evidence="1 2">CBS 141311</strain>
    </source>
</reference>
<sequence length="76" mass="9068">MVSKEAKPITLHFQYGCAVMEDGTTRNIYFTNYDETLMERVNTLRYNRLDSAYERRGADRNQVERWVKGIEWVFAI</sequence>
<evidence type="ECO:0000313" key="1">
    <source>
        <dbReference type="EMBL" id="OGE49588.1"/>
    </source>
</evidence>
<comment type="caution">
    <text evidence="1">The sequence shown here is derived from an EMBL/GenBank/DDBJ whole genome shotgun (WGS) entry which is preliminary data.</text>
</comment>
<name>A0A1F5L8N0_PENAI</name>
<organism evidence="1 2">
    <name type="scientific">Penicillium arizonense</name>
    <dbReference type="NCBI Taxonomy" id="1835702"/>
    <lineage>
        <taxon>Eukaryota</taxon>
        <taxon>Fungi</taxon>
        <taxon>Dikarya</taxon>
        <taxon>Ascomycota</taxon>
        <taxon>Pezizomycotina</taxon>
        <taxon>Eurotiomycetes</taxon>
        <taxon>Eurotiomycetidae</taxon>
        <taxon>Eurotiales</taxon>
        <taxon>Aspergillaceae</taxon>
        <taxon>Penicillium</taxon>
    </lineage>
</organism>
<keyword evidence="2" id="KW-1185">Reference proteome</keyword>
<dbReference type="GeneID" id="34579801"/>
<protein>
    <submittedName>
        <fullName evidence="1">Uncharacterized protein</fullName>
    </submittedName>
</protein>